<evidence type="ECO:0000256" key="3">
    <source>
        <dbReference type="ARBA" id="ARBA00023015"/>
    </source>
</evidence>
<evidence type="ECO:0000259" key="10">
    <source>
        <dbReference type="Pfam" id="PF10513"/>
    </source>
</evidence>
<dbReference type="GO" id="GO:0000786">
    <property type="term" value="C:nucleosome"/>
    <property type="evidence" value="ECO:0007669"/>
    <property type="project" value="EnsemblFungi"/>
</dbReference>
<evidence type="ECO:0000256" key="9">
    <source>
        <dbReference type="SAM" id="MobiDB-lite"/>
    </source>
</evidence>
<feature type="compositionally biased region" description="Low complexity" evidence="9">
    <location>
        <begin position="773"/>
        <end position="782"/>
    </location>
</feature>
<dbReference type="GO" id="GO:0005634">
    <property type="term" value="C:nucleus"/>
    <property type="evidence" value="ECO:0007669"/>
    <property type="project" value="UniProtKB-SubCell"/>
</dbReference>
<keyword evidence="3 7" id="KW-0805">Transcription regulation</keyword>
<dbReference type="HOGENOM" id="CLU_010580_0_0_1"/>
<protein>
    <recommendedName>
        <fullName evidence="7">Enhancer of polycomb-like protein</fullName>
    </recommendedName>
</protein>
<dbReference type="eggNOG" id="KOG2261">
    <property type="taxonomic scope" value="Eukaryota"/>
</dbReference>
<feature type="compositionally biased region" description="Polar residues" evidence="9">
    <location>
        <begin position="788"/>
        <end position="800"/>
    </location>
</feature>
<evidence type="ECO:0000256" key="7">
    <source>
        <dbReference type="RuleBase" id="RU361124"/>
    </source>
</evidence>
<keyword evidence="8" id="KW-0175">Coiled coil</keyword>
<feature type="coiled-coil region" evidence="8">
    <location>
        <begin position="436"/>
        <end position="509"/>
    </location>
</feature>
<proteinExistence type="inferred from homology"/>
<keyword evidence="4 7" id="KW-0804">Transcription</keyword>
<accession>H2ASI5</accession>
<reference evidence="11 12" key="1">
    <citation type="journal article" date="2011" name="Proc. Natl. Acad. Sci. U.S.A.">
        <title>Evolutionary erosion of yeast sex chromosomes by mating-type switching accidents.</title>
        <authorList>
            <person name="Gordon J.L."/>
            <person name="Armisen D."/>
            <person name="Proux-Wera E."/>
            <person name="Oheigeartaigh S.S."/>
            <person name="Byrne K.P."/>
            <person name="Wolfe K.H."/>
        </authorList>
    </citation>
    <scope>NUCLEOTIDE SEQUENCE [LARGE SCALE GENOMIC DNA]</scope>
    <source>
        <strain evidence="12">ATCC 22294 / BCRC 22015 / CBS 2517 / CECT 1963 / NBRC 1671 / NRRL Y-8276</strain>
    </source>
</reference>
<evidence type="ECO:0000256" key="2">
    <source>
        <dbReference type="ARBA" id="ARBA00008035"/>
    </source>
</evidence>
<dbReference type="GeneID" id="13885254"/>
<keyword evidence="5 7" id="KW-0539">Nucleus</keyword>
<dbReference type="InterPro" id="IPR019542">
    <property type="entry name" value="Enhancer_polycomb-like_N"/>
</dbReference>
<dbReference type="STRING" id="1071382.H2ASI5"/>
<dbReference type="InterPro" id="IPR024943">
    <property type="entry name" value="Enhancer_polycomb"/>
</dbReference>
<feature type="region of interest" description="Disordered" evidence="9">
    <location>
        <begin position="398"/>
        <end position="418"/>
    </location>
</feature>
<dbReference type="RefSeq" id="XP_003956470.1">
    <property type="nucleotide sequence ID" value="XM_003956421.1"/>
</dbReference>
<feature type="compositionally biased region" description="Low complexity" evidence="9">
    <location>
        <begin position="751"/>
        <end position="762"/>
    </location>
</feature>
<dbReference type="EMBL" id="HE650823">
    <property type="protein sequence ID" value="CCF57335.1"/>
    <property type="molecule type" value="Genomic_DNA"/>
</dbReference>
<evidence type="ECO:0000256" key="5">
    <source>
        <dbReference type="ARBA" id="ARBA00023242"/>
    </source>
</evidence>
<keyword evidence="12" id="KW-1185">Reference proteome</keyword>
<dbReference type="PANTHER" id="PTHR14898">
    <property type="entry name" value="ENHANCER OF POLYCOMB"/>
    <property type="match status" value="1"/>
</dbReference>
<dbReference type="AlphaFoldDB" id="H2ASI5"/>
<dbReference type="Pfam" id="PF10513">
    <property type="entry name" value="EPL1"/>
    <property type="match status" value="1"/>
</dbReference>
<evidence type="ECO:0000313" key="11">
    <source>
        <dbReference type="EMBL" id="CCF57335.1"/>
    </source>
</evidence>
<evidence type="ECO:0000256" key="6">
    <source>
        <dbReference type="ARBA" id="ARBA00025513"/>
    </source>
</evidence>
<comment type="function">
    <text evidence="6">Component of the NuA4 histone acetyltransferase complex which is involved in transcriptional activation of selected genes principally by acetylation of nucleosomal histone H4 and H2A. The NuA4 complex is also involved in DNA repair. Involved in gene silencing by neighboring heterochromatin, blockage of the silencing spreading along the chromosome, and required for cell cycle progression through G2/M.</text>
</comment>
<evidence type="ECO:0000256" key="8">
    <source>
        <dbReference type="SAM" id="Coils"/>
    </source>
</evidence>
<evidence type="ECO:0000256" key="4">
    <source>
        <dbReference type="ARBA" id="ARBA00023163"/>
    </source>
</evidence>
<evidence type="ECO:0000313" key="12">
    <source>
        <dbReference type="Proteomes" id="UP000005220"/>
    </source>
</evidence>
<dbReference type="FunCoup" id="H2ASI5">
    <property type="interactions" value="309"/>
</dbReference>
<dbReference type="GO" id="GO:0006281">
    <property type="term" value="P:DNA repair"/>
    <property type="evidence" value="ECO:0007669"/>
    <property type="project" value="EnsemblFungi"/>
</dbReference>
<evidence type="ECO:0000256" key="1">
    <source>
        <dbReference type="ARBA" id="ARBA00004123"/>
    </source>
</evidence>
<comment type="subcellular location">
    <subcellularLocation>
        <location evidence="1 7">Nucleus</location>
    </subcellularLocation>
</comment>
<dbReference type="Proteomes" id="UP000005220">
    <property type="component" value="Chromosome 3"/>
</dbReference>
<dbReference type="GO" id="GO:0035267">
    <property type="term" value="C:NuA4 histone acetyltransferase complex"/>
    <property type="evidence" value="ECO:0007669"/>
    <property type="project" value="EnsemblFungi"/>
</dbReference>
<dbReference type="OrthoDB" id="435275at2759"/>
<feature type="compositionally biased region" description="Polar residues" evidence="9">
    <location>
        <begin position="809"/>
        <end position="829"/>
    </location>
</feature>
<dbReference type="GO" id="GO:0006357">
    <property type="term" value="P:regulation of transcription by RNA polymerase II"/>
    <property type="evidence" value="ECO:0007669"/>
    <property type="project" value="EnsemblFungi"/>
</dbReference>
<name>H2ASI5_KAZAF</name>
<dbReference type="KEGG" id="kaf:KAFR_0C03430"/>
<sequence length="829" mass="96247">MPNPTVRNDKDLNTRFRHRKISVKQRLRIYQPNDLKNLDKDELQQREVVDIETGVEKNEEKEVHLLKILQKGSNQQINDKKKEYIPTPSASTTWNEYDDFYYGKFQSPVGYIKFSATVEDCCGAAYNMDETDEIFLKDEINDREEFKDNQLSEDEFEILCTTFENAIRERQPFLGMDPETILSFEEIKPTLLKVDYDDNGIRSALTSELNFNNEKRFLTKFDSPSQAYLRALPILIESYGSKVYDHWKLRKIESNGTEIFPQLKFERPGEKEEVDPYVCFRRREVRHPRKTRRIDIINSQKLRLLRKELEHAKELAFLVAKREQASLKLLEAESDVFSDRCQIKSLKRNLNLSAEEDDLINHKRKRTNLITLEKKKQLEEEALAAKLAKERAEAAAAITSDSSMRKANKGKLSKRQLEQMVKSGAKLTKQQLQQLKQYQKNDNSKLDNSLKQLQQEKNKLALQSQQQAPSVASHVYVKLPSSKVPDIVLDDVDNLLSSKERNARNYVQERMEKRRIEDANMFFNLTDDPFNPIFDITLPNSVAPSDAPFSSIASSKFEIDKSYYVPDLRDYLNGTTDNIIVFNKDGEKITTNTEQYKKLEIYDPFQQRKEIHSREYPVKFRRRIGRCNIQYFDRKPNGSFPEKYSSLNEFIDFDAIEKEEYGDAQKAINVYDSKADELVRLYDKWKYDSPQNDYGLPFSVEPSKLNKISNETQVIRFGTMLGSKSYEQLRKSTIKYRREYIARIKQQKIDAQQSLQQDQQSQRESPAPGTQINKSNSNSTSSIALSPKMQSTVPLTSPSDNPVIKNETKFGSTPSPMSQAVPVTQKKTS</sequence>
<organism evidence="11 12">
    <name type="scientific">Kazachstania africana (strain ATCC 22294 / BCRC 22015 / CBS 2517 / CECT 1963 / NBRC 1671 / NRRL Y-8276)</name>
    <name type="common">Yeast</name>
    <name type="synonym">Kluyveromyces africanus</name>
    <dbReference type="NCBI Taxonomy" id="1071382"/>
    <lineage>
        <taxon>Eukaryota</taxon>
        <taxon>Fungi</taxon>
        <taxon>Dikarya</taxon>
        <taxon>Ascomycota</taxon>
        <taxon>Saccharomycotina</taxon>
        <taxon>Saccharomycetes</taxon>
        <taxon>Saccharomycetales</taxon>
        <taxon>Saccharomycetaceae</taxon>
        <taxon>Kazachstania</taxon>
    </lineage>
</organism>
<gene>
    <name evidence="11" type="primary">KAFR0C03430</name>
    <name evidence="11" type="ORF">KAFR_0C03430</name>
</gene>
<dbReference type="GO" id="GO:0032777">
    <property type="term" value="C:piccolo histone acetyltransferase complex"/>
    <property type="evidence" value="ECO:0007669"/>
    <property type="project" value="EnsemblFungi"/>
</dbReference>
<feature type="domain" description="Enhancer of polycomb-like N-terminal" evidence="10">
    <location>
        <begin position="17"/>
        <end position="165"/>
    </location>
</feature>
<dbReference type="GO" id="GO:0004402">
    <property type="term" value="F:histone acetyltransferase activity"/>
    <property type="evidence" value="ECO:0007669"/>
    <property type="project" value="EnsemblFungi"/>
</dbReference>
<dbReference type="GO" id="GO:0016239">
    <property type="term" value="P:positive regulation of macroautophagy"/>
    <property type="evidence" value="ECO:0007669"/>
    <property type="project" value="EnsemblFungi"/>
</dbReference>
<feature type="region of interest" description="Disordered" evidence="9">
    <location>
        <begin position="751"/>
        <end position="829"/>
    </location>
</feature>
<comment type="similarity">
    <text evidence="2 7">Belongs to the enhancer of polycomb family.</text>
</comment>
<dbReference type="InParanoid" id="H2ASI5"/>